<keyword evidence="5" id="KW-0804">Transcription</keyword>
<evidence type="ECO:0000256" key="5">
    <source>
        <dbReference type="ARBA" id="ARBA00023163"/>
    </source>
</evidence>
<dbReference type="EMBL" id="VWZN01007050">
    <property type="protein sequence ID" value="NWR44856.1"/>
    <property type="molecule type" value="Genomic_DNA"/>
</dbReference>
<evidence type="ECO:0000256" key="4">
    <source>
        <dbReference type="ARBA" id="ARBA00023125"/>
    </source>
</evidence>
<dbReference type="InterPro" id="IPR043404">
    <property type="entry name" value="ATAXIN1-like"/>
</dbReference>
<feature type="non-terminal residue" evidence="9">
    <location>
        <position position="1"/>
    </location>
</feature>
<keyword evidence="6" id="KW-0539">Nucleus</keyword>
<proteinExistence type="predicted"/>
<dbReference type="Gene3D" id="2.170.16.10">
    <property type="entry name" value="Hedgehog/Intein (Hint) domain"/>
    <property type="match status" value="1"/>
</dbReference>
<evidence type="ECO:0000256" key="2">
    <source>
        <dbReference type="ARBA" id="ARBA00022491"/>
    </source>
</evidence>
<dbReference type="GO" id="GO:0003677">
    <property type="term" value="F:DNA binding"/>
    <property type="evidence" value="ECO:0007669"/>
    <property type="project" value="UniProtKB-KW"/>
</dbReference>
<keyword evidence="3" id="KW-0805">Transcription regulation</keyword>
<dbReference type="GO" id="GO:0005634">
    <property type="term" value="C:nucleus"/>
    <property type="evidence" value="ECO:0007669"/>
    <property type="project" value="UniProtKB-SubCell"/>
</dbReference>
<dbReference type="OrthoDB" id="10000452at2759"/>
<gene>
    <name evidence="9" type="primary">Atxn1l</name>
    <name evidence="9" type="ORF">REGSAT_R04789</name>
</gene>
<dbReference type="InterPro" id="IPR036096">
    <property type="entry name" value="Ataxin_AXH_dom_sf"/>
</dbReference>
<reference evidence="9 10" key="1">
    <citation type="submission" date="2019-09" db="EMBL/GenBank/DDBJ databases">
        <title>Bird 10,000 Genomes (B10K) Project - Family phase.</title>
        <authorList>
            <person name="Zhang G."/>
        </authorList>
    </citation>
    <scope>NUCLEOTIDE SEQUENCE [LARGE SCALE GENOMIC DNA]</scope>
    <source>
        <strain evidence="9">B10K-DU-001-18</strain>
        <tissue evidence="9">Muscle</tissue>
    </source>
</reference>
<dbReference type="PANTHER" id="PTHR13392">
    <property type="entry name" value="ATAXIN 1"/>
    <property type="match status" value="1"/>
</dbReference>
<protein>
    <submittedName>
        <fullName evidence="9">ATX1L protein</fullName>
    </submittedName>
</protein>
<feature type="region of interest" description="Disordered" evidence="7">
    <location>
        <begin position="82"/>
        <end position="125"/>
    </location>
</feature>
<feature type="non-terminal residue" evidence="9">
    <location>
        <position position="417"/>
    </location>
</feature>
<dbReference type="InterPro" id="IPR003652">
    <property type="entry name" value="Ataxin_AXH_dom"/>
</dbReference>
<feature type="region of interest" description="Disordered" evidence="7">
    <location>
        <begin position="1"/>
        <end position="24"/>
    </location>
</feature>
<dbReference type="AlphaFoldDB" id="A0A7K4XDT8"/>
<evidence type="ECO:0000256" key="1">
    <source>
        <dbReference type="ARBA" id="ARBA00004123"/>
    </source>
</evidence>
<accession>A0A7K4XDT8</accession>
<dbReference type="GO" id="GO:0003723">
    <property type="term" value="F:RNA binding"/>
    <property type="evidence" value="ECO:0007669"/>
    <property type="project" value="InterPro"/>
</dbReference>
<evidence type="ECO:0000313" key="9">
    <source>
        <dbReference type="EMBL" id="NWR44856.1"/>
    </source>
</evidence>
<feature type="compositionally biased region" description="Polar residues" evidence="7">
    <location>
        <begin position="361"/>
        <end position="372"/>
    </location>
</feature>
<evidence type="ECO:0000313" key="10">
    <source>
        <dbReference type="Proteomes" id="UP000529728"/>
    </source>
</evidence>
<keyword evidence="2" id="KW-0678">Repressor</keyword>
<dbReference type="SUPFAM" id="SSF102031">
    <property type="entry name" value="AXH domain"/>
    <property type="match status" value="1"/>
</dbReference>
<feature type="domain" description="AXH" evidence="8">
    <location>
        <begin position="184"/>
        <end position="315"/>
    </location>
</feature>
<comment type="subcellular location">
    <subcellularLocation>
        <location evidence="1">Nucleus</location>
    </subcellularLocation>
</comment>
<evidence type="ECO:0000256" key="7">
    <source>
        <dbReference type="SAM" id="MobiDB-lite"/>
    </source>
</evidence>
<organism evidence="9 10">
    <name type="scientific">Regulus satrapa</name>
    <name type="common">Golden-crowned kinglet</name>
    <dbReference type="NCBI Taxonomy" id="13245"/>
    <lineage>
        <taxon>Eukaryota</taxon>
        <taxon>Metazoa</taxon>
        <taxon>Chordata</taxon>
        <taxon>Craniata</taxon>
        <taxon>Vertebrata</taxon>
        <taxon>Euteleostomi</taxon>
        <taxon>Archelosauria</taxon>
        <taxon>Archosauria</taxon>
        <taxon>Dinosauria</taxon>
        <taxon>Saurischia</taxon>
        <taxon>Theropoda</taxon>
        <taxon>Coelurosauria</taxon>
        <taxon>Aves</taxon>
        <taxon>Neognathae</taxon>
        <taxon>Neoaves</taxon>
        <taxon>Telluraves</taxon>
        <taxon>Australaves</taxon>
        <taxon>Passeriformes</taxon>
        <taxon>Regulidae</taxon>
        <taxon>Regulus</taxon>
    </lineage>
</organism>
<feature type="compositionally biased region" description="Basic and acidic residues" evidence="7">
    <location>
        <begin position="344"/>
        <end position="358"/>
    </location>
</feature>
<dbReference type="Proteomes" id="UP000529728">
    <property type="component" value="Unassembled WGS sequence"/>
</dbReference>
<keyword evidence="4" id="KW-0238">DNA-binding</keyword>
<comment type="caution">
    <text evidence="9">The sequence shown here is derived from an EMBL/GenBank/DDBJ whole genome shotgun (WGS) entry which is preliminary data.</text>
</comment>
<evidence type="ECO:0000256" key="6">
    <source>
        <dbReference type="ARBA" id="ARBA00023242"/>
    </source>
</evidence>
<keyword evidence="10" id="KW-1185">Reference proteome</keyword>
<evidence type="ECO:0000259" key="8">
    <source>
        <dbReference type="PROSITE" id="PS51148"/>
    </source>
</evidence>
<dbReference type="PANTHER" id="PTHR13392:SF6">
    <property type="entry name" value="ATAXIN-1-LIKE"/>
    <property type="match status" value="1"/>
</dbReference>
<dbReference type="Pfam" id="PF08517">
    <property type="entry name" value="AXH"/>
    <property type="match status" value="1"/>
</dbReference>
<sequence length="417" mass="43986">EQSAARGPGGAAGSAGSAAEDCLPPGAAAARMGDGQLLPGYQMLGREISVPAHRSTPDADLEVQRVVGVLASQDYHVLAAQRKDNPSPLNLCHSVPDGQGDALRRSADGSAAGNSRPRSPCGAFPEDTARQRQLAKGMVIANGKPVLVPLGSEPVRSSTSEALVRESPDAQARGNVLEKELAQSQAPSSSQLPSHFMKGAIIQLATGELKRVEDLQTQDFVRSAEVSGGLKIDSSTVVDIQESQWPGLVTLHFVVGEQQSKVSIDVPPEHPFFVYGQGWSSCSPGRTAQLFALPCHRLQVGDVCISISLQSMNGNSASQANSPLMDQLVSARERLELTAQGPREPSDRAAERKSHTDRTGVAQSSRGESSQPEAGGLAPGFQRYSVQAEEPRGSLLRPSFIPQEVKLSIEGRSNAGK</sequence>
<feature type="region of interest" description="Disordered" evidence="7">
    <location>
        <begin position="337"/>
        <end position="417"/>
    </location>
</feature>
<evidence type="ECO:0000256" key="3">
    <source>
        <dbReference type="ARBA" id="ARBA00023015"/>
    </source>
</evidence>
<dbReference type="GO" id="GO:0006355">
    <property type="term" value="P:regulation of DNA-templated transcription"/>
    <property type="evidence" value="ECO:0007669"/>
    <property type="project" value="InterPro"/>
</dbReference>
<name>A0A7K4XDT8_REGSA</name>
<dbReference type="SMART" id="SM00536">
    <property type="entry name" value="AXH"/>
    <property type="match status" value="1"/>
</dbReference>
<dbReference type="PROSITE" id="PS51148">
    <property type="entry name" value="AXH"/>
    <property type="match status" value="1"/>
</dbReference>